<feature type="compositionally biased region" description="Low complexity" evidence="5">
    <location>
        <begin position="59"/>
        <end position="72"/>
    </location>
</feature>
<dbReference type="Proteomes" id="UP000694255">
    <property type="component" value="Unassembled WGS sequence"/>
</dbReference>
<gene>
    <name evidence="7" type="ORF">J8A68_004624</name>
</gene>
<comment type="caution">
    <text evidence="7">The sequence shown here is derived from an EMBL/GenBank/DDBJ whole genome shotgun (WGS) entry which is preliminary data.</text>
</comment>
<dbReference type="AlphaFoldDB" id="A0A8J5UWS2"/>
<feature type="compositionally biased region" description="Acidic residues" evidence="5">
    <location>
        <begin position="109"/>
        <end position="123"/>
    </location>
</feature>
<keyword evidence="3" id="KW-0862">Zinc</keyword>
<accession>A0A8J5UWS2</accession>
<name>A0A8J5UWS2_9ASCO</name>
<feature type="domain" description="RING-type" evidence="6">
    <location>
        <begin position="274"/>
        <end position="316"/>
    </location>
</feature>
<feature type="compositionally biased region" description="Low complexity" evidence="5">
    <location>
        <begin position="587"/>
        <end position="599"/>
    </location>
</feature>
<proteinExistence type="predicted"/>
<dbReference type="InterPro" id="IPR001841">
    <property type="entry name" value="Znf_RING"/>
</dbReference>
<dbReference type="GeneID" id="73471424"/>
<evidence type="ECO:0000256" key="1">
    <source>
        <dbReference type="ARBA" id="ARBA00022723"/>
    </source>
</evidence>
<feature type="region of interest" description="Disordered" evidence="5">
    <location>
        <begin position="54"/>
        <end position="123"/>
    </location>
</feature>
<dbReference type="PANTHER" id="PTHR15710">
    <property type="entry name" value="E3 UBIQUITIN-PROTEIN LIGASE PRAJA"/>
    <property type="match status" value="1"/>
</dbReference>
<feature type="compositionally biased region" description="Low complexity" evidence="5">
    <location>
        <begin position="533"/>
        <end position="544"/>
    </location>
</feature>
<evidence type="ECO:0000313" key="7">
    <source>
        <dbReference type="EMBL" id="KAG7661849.1"/>
    </source>
</evidence>
<feature type="compositionally biased region" description="Low complexity" evidence="5">
    <location>
        <begin position="446"/>
        <end position="457"/>
    </location>
</feature>
<dbReference type="Pfam" id="PF13639">
    <property type="entry name" value="zf-RING_2"/>
    <property type="match status" value="1"/>
</dbReference>
<dbReference type="SMART" id="SM00184">
    <property type="entry name" value="RING"/>
    <property type="match status" value="1"/>
</dbReference>
<evidence type="ECO:0000256" key="2">
    <source>
        <dbReference type="ARBA" id="ARBA00022771"/>
    </source>
</evidence>
<evidence type="ECO:0000256" key="5">
    <source>
        <dbReference type="SAM" id="MobiDB-lite"/>
    </source>
</evidence>
<keyword evidence="2 4" id="KW-0863">Zinc-finger</keyword>
<dbReference type="PROSITE" id="PS50089">
    <property type="entry name" value="ZF_RING_2"/>
    <property type="match status" value="1"/>
</dbReference>
<evidence type="ECO:0000313" key="8">
    <source>
        <dbReference type="Proteomes" id="UP000694255"/>
    </source>
</evidence>
<feature type="region of interest" description="Disordered" evidence="5">
    <location>
        <begin position="228"/>
        <end position="271"/>
    </location>
</feature>
<organism evidence="7 8">
    <name type="scientific">[Candida] subhashii</name>
    <dbReference type="NCBI Taxonomy" id="561895"/>
    <lineage>
        <taxon>Eukaryota</taxon>
        <taxon>Fungi</taxon>
        <taxon>Dikarya</taxon>
        <taxon>Ascomycota</taxon>
        <taxon>Saccharomycotina</taxon>
        <taxon>Pichiomycetes</taxon>
        <taxon>Debaryomycetaceae</taxon>
        <taxon>Spathaspora</taxon>
    </lineage>
</organism>
<protein>
    <submittedName>
        <fullName evidence="7">SAN1</fullName>
    </submittedName>
</protein>
<keyword evidence="8" id="KW-1185">Reference proteome</keyword>
<evidence type="ECO:0000259" key="6">
    <source>
        <dbReference type="PROSITE" id="PS50089"/>
    </source>
</evidence>
<dbReference type="OrthoDB" id="8062037at2759"/>
<feature type="compositionally biased region" description="Low complexity" evidence="5">
    <location>
        <begin position="385"/>
        <end position="403"/>
    </location>
</feature>
<feature type="region of interest" description="Disordered" evidence="5">
    <location>
        <begin position="328"/>
        <end position="351"/>
    </location>
</feature>
<feature type="compositionally biased region" description="Polar residues" evidence="5">
    <location>
        <begin position="250"/>
        <end position="271"/>
    </location>
</feature>
<evidence type="ECO:0000256" key="4">
    <source>
        <dbReference type="PROSITE-ProRule" id="PRU00175"/>
    </source>
</evidence>
<dbReference type="EMBL" id="JAGSYN010000193">
    <property type="protein sequence ID" value="KAG7661849.1"/>
    <property type="molecule type" value="Genomic_DNA"/>
</dbReference>
<feature type="region of interest" description="Disordered" evidence="5">
    <location>
        <begin position="379"/>
        <end position="404"/>
    </location>
</feature>
<feature type="compositionally biased region" description="Polar residues" evidence="5">
    <location>
        <begin position="501"/>
        <end position="515"/>
    </location>
</feature>
<evidence type="ECO:0000256" key="3">
    <source>
        <dbReference type="ARBA" id="ARBA00022833"/>
    </source>
</evidence>
<reference evidence="7 8" key="1">
    <citation type="journal article" date="2021" name="DNA Res.">
        <title>Genome analysis of Candida subhashii reveals its hybrid nature and dual mitochondrial genome conformations.</title>
        <authorList>
            <person name="Mixao V."/>
            <person name="Hegedusova E."/>
            <person name="Saus E."/>
            <person name="Pryszcz L.P."/>
            <person name="Cillingova A."/>
            <person name="Nosek J."/>
            <person name="Gabaldon T."/>
        </authorList>
    </citation>
    <scope>NUCLEOTIDE SEQUENCE [LARGE SCALE GENOMIC DNA]</scope>
    <source>
        <strain evidence="7 8">CBS 10753</strain>
    </source>
</reference>
<feature type="region of interest" description="Disordered" evidence="5">
    <location>
        <begin position="1"/>
        <end position="36"/>
    </location>
</feature>
<dbReference type="GO" id="GO:0008270">
    <property type="term" value="F:zinc ion binding"/>
    <property type="evidence" value="ECO:0007669"/>
    <property type="project" value="UniProtKB-KW"/>
</dbReference>
<feature type="compositionally biased region" description="Low complexity" evidence="5">
    <location>
        <begin position="328"/>
        <end position="337"/>
    </location>
</feature>
<feature type="region of interest" description="Disordered" evidence="5">
    <location>
        <begin position="492"/>
        <end position="599"/>
    </location>
</feature>
<feature type="region of interest" description="Disordered" evidence="5">
    <location>
        <begin position="420"/>
        <end position="457"/>
    </location>
</feature>
<feature type="compositionally biased region" description="Low complexity" evidence="5">
    <location>
        <begin position="82"/>
        <end position="106"/>
    </location>
</feature>
<sequence length="599" mass="65493">MSTPNNNRDSNNYTDNNNNDNNNTNDTTDNNGNPQRREVRLFDRILDTLLSAQRRLNRPQRQQTEQQSQQPSGDSANVNMEQQQQQNQEQPPASQPTTSQPSTAPADAMDSEESQTINTEDDPNQAIIITVNYVFSDQNQPNNPNRAGSLVMSLPNNASNRDPRVIQEFIRLATQMAYSSILTGLSTQSGITVKTFTSFPGVKLEDLGESKTCSICFELFDALKEEEQVDDQDMSDHTVSHKKRRLADSTGLSTATSSNIRPDDSSTQTEQQGPIFLSEYSEDFGHIPVKMPCGHIFGKDCLCEWLKGHATCPLCRFSVQEQDEQEAAAASAASASAARRRRQQNQHPSTLTIFTIPTESPVNVASPFTNITIQNNIHDEPVNEPVPTAAATPTTATQPTTGIPQPPHPVITPMAPHPVRTVSTQSPPPGTPTSPTDLHHFGIDHPSPSSSGTTTTPIRRFVRPSGGTVWQEDNSPNEPLSHVIGFLRRQRRAQRDPGIIQPSSQASLFPSGVSSRRTESGGDVTTTLHQNSDDGNNNDNDYSSLLHGVELRNLFNDSPMSSRDEPMEDASGSSSENRGINEEAAGSSNNNNNDDSISD</sequence>
<keyword evidence="1" id="KW-0479">Metal-binding</keyword>
<feature type="compositionally biased region" description="Low complexity" evidence="5">
    <location>
        <begin position="1"/>
        <end position="33"/>
    </location>
</feature>
<dbReference type="RefSeq" id="XP_049262082.1">
    <property type="nucleotide sequence ID" value="XM_049408602.1"/>
</dbReference>